<dbReference type="RefSeq" id="WP_121908454.1">
    <property type="nucleotide sequence ID" value="NZ_REFC01000015.1"/>
</dbReference>
<name>A0A3L9YRB2_9FLAO</name>
<evidence type="ECO:0008006" key="3">
    <source>
        <dbReference type="Google" id="ProtNLM"/>
    </source>
</evidence>
<dbReference type="Gene3D" id="2.60.120.1140">
    <property type="entry name" value="Protein of unknown function DUF192"/>
    <property type="match status" value="1"/>
</dbReference>
<keyword evidence="2" id="KW-1185">Reference proteome</keyword>
<dbReference type="InterPro" id="IPR003795">
    <property type="entry name" value="DUF192"/>
</dbReference>
<proteinExistence type="predicted"/>
<evidence type="ECO:0000313" key="2">
    <source>
        <dbReference type="Proteomes" id="UP000271339"/>
    </source>
</evidence>
<reference evidence="1 2" key="1">
    <citation type="submission" date="2018-10" db="EMBL/GenBank/DDBJ databases">
        <title>Genomic Encyclopedia of Archaeal and Bacterial Type Strains, Phase II (KMG-II): from individual species to whole genera.</title>
        <authorList>
            <person name="Goeker M."/>
        </authorList>
    </citation>
    <scope>NUCLEOTIDE SEQUENCE [LARGE SCALE GENOMIC DNA]</scope>
    <source>
        <strain evidence="1 2">DSM 23424</strain>
    </source>
</reference>
<dbReference type="AlphaFoldDB" id="A0A3L9YRB2"/>
<dbReference type="Proteomes" id="UP000271339">
    <property type="component" value="Unassembled WGS sequence"/>
</dbReference>
<accession>A0A3L9YRB2</accession>
<protein>
    <recommendedName>
        <fullName evidence="3">DUF192 domain-containing protein</fullName>
    </recommendedName>
</protein>
<dbReference type="Pfam" id="PF02643">
    <property type="entry name" value="DUF192"/>
    <property type="match status" value="1"/>
</dbReference>
<comment type="caution">
    <text evidence="1">The sequence shown here is derived from an EMBL/GenBank/DDBJ whole genome shotgun (WGS) entry which is preliminary data.</text>
</comment>
<sequence length="161" mass="18344">MKRILISGVLLAFLFASEGCKDKQESKVLTREVVFTKEGEVSLKKAANDSLLAQFNIEIADDAYQIETGLMYRTSMNDDQGMLFFLNEERIQSFYMKNTEIPLDIIFINSDKKVVNIHKNAKPFDQTSLFSEGPAIYVLEVNAGLTDLWELQPGDKVDWNH</sequence>
<dbReference type="OrthoDB" id="5526466at2"/>
<dbReference type="PANTHER" id="PTHR37953">
    <property type="entry name" value="UPF0127 PROTEIN MJ1496"/>
    <property type="match status" value="1"/>
</dbReference>
<dbReference type="EMBL" id="REFC01000015">
    <property type="protein sequence ID" value="RMA57022.1"/>
    <property type="molecule type" value="Genomic_DNA"/>
</dbReference>
<gene>
    <name evidence="1" type="ORF">BXY75_2903</name>
</gene>
<evidence type="ECO:0000313" key="1">
    <source>
        <dbReference type="EMBL" id="RMA57022.1"/>
    </source>
</evidence>
<dbReference type="InterPro" id="IPR038695">
    <property type="entry name" value="Saro_0823-like_sf"/>
</dbReference>
<dbReference type="PANTHER" id="PTHR37953:SF1">
    <property type="entry name" value="UPF0127 PROTEIN MJ1496"/>
    <property type="match status" value="1"/>
</dbReference>
<organism evidence="1 2">
    <name type="scientific">Ulvibacter antarcticus</name>
    <dbReference type="NCBI Taxonomy" id="442714"/>
    <lineage>
        <taxon>Bacteria</taxon>
        <taxon>Pseudomonadati</taxon>
        <taxon>Bacteroidota</taxon>
        <taxon>Flavobacteriia</taxon>
        <taxon>Flavobacteriales</taxon>
        <taxon>Flavobacteriaceae</taxon>
        <taxon>Ulvibacter</taxon>
    </lineage>
</organism>